<feature type="transmembrane region" description="Helical" evidence="2">
    <location>
        <begin position="185"/>
        <end position="207"/>
    </location>
</feature>
<evidence type="ECO:0000256" key="1">
    <source>
        <dbReference type="SAM" id="MobiDB-lite"/>
    </source>
</evidence>
<proteinExistence type="predicted"/>
<gene>
    <name evidence="3" type="ORF">ACFSUC_03305</name>
</gene>
<keyword evidence="2" id="KW-0472">Membrane</keyword>
<dbReference type="Proteomes" id="UP001597497">
    <property type="component" value="Unassembled WGS sequence"/>
</dbReference>
<dbReference type="EMBL" id="JBHUMM010000005">
    <property type="protein sequence ID" value="MFD2670637.1"/>
    <property type="molecule type" value="Genomic_DNA"/>
</dbReference>
<dbReference type="RefSeq" id="WP_379928048.1">
    <property type="nucleotide sequence ID" value="NZ_JBHUMM010000005.1"/>
</dbReference>
<dbReference type="PANTHER" id="PTHR40076">
    <property type="entry name" value="MEMBRANE PROTEIN-RELATED"/>
    <property type="match status" value="1"/>
</dbReference>
<dbReference type="InterPro" id="IPR010380">
    <property type="entry name" value="DUF975"/>
</dbReference>
<dbReference type="PANTHER" id="PTHR40076:SF1">
    <property type="entry name" value="MEMBRANE PROTEIN"/>
    <property type="match status" value="1"/>
</dbReference>
<feature type="compositionally biased region" description="Basic and acidic residues" evidence="1">
    <location>
        <begin position="1"/>
        <end position="13"/>
    </location>
</feature>
<evidence type="ECO:0000313" key="3">
    <source>
        <dbReference type="EMBL" id="MFD2670637.1"/>
    </source>
</evidence>
<accession>A0ABW5R6D1</accession>
<comment type="caution">
    <text evidence="3">The sequence shown here is derived from an EMBL/GenBank/DDBJ whole genome shotgun (WGS) entry which is preliminary data.</text>
</comment>
<feature type="transmembrane region" description="Helical" evidence="2">
    <location>
        <begin position="116"/>
        <end position="142"/>
    </location>
</feature>
<feature type="transmembrane region" description="Helical" evidence="2">
    <location>
        <begin position="43"/>
        <end position="64"/>
    </location>
</feature>
<keyword evidence="2" id="KW-0812">Transmembrane</keyword>
<evidence type="ECO:0000256" key="2">
    <source>
        <dbReference type="SAM" id="Phobius"/>
    </source>
</evidence>
<reference evidence="4" key="1">
    <citation type="journal article" date="2019" name="Int. J. Syst. Evol. Microbiol.">
        <title>The Global Catalogue of Microorganisms (GCM) 10K type strain sequencing project: providing services to taxonomists for standard genome sequencing and annotation.</title>
        <authorList>
            <consortium name="The Broad Institute Genomics Platform"/>
            <consortium name="The Broad Institute Genome Sequencing Center for Infectious Disease"/>
            <person name="Wu L."/>
            <person name="Ma J."/>
        </authorList>
    </citation>
    <scope>NUCLEOTIDE SEQUENCE [LARGE SCALE GENOMIC DNA]</scope>
    <source>
        <strain evidence="4">KCTC 33676</strain>
    </source>
</reference>
<feature type="transmembrane region" description="Helical" evidence="2">
    <location>
        <begin position="70"/>
        <end position="95"/>
    </location>
</feature>
<organism evidence="3 4">
    <name type="scientific">Marinicrinis sediminis</name>
    <dbReference type="NCBI Taxonomy" id="1652465"/>
    <lineage>
        <taxon>Bacteria</taxon>
        <taxon>Bacillati</taxon>
        <taxon>Bacillota</taxon>
        <taxon>Bacilli</taxon>
        <taxon>Bacillales</taxon>
        <taxon>Paenibacillaceae</taxon>
    </lineage>
</organism>
<keyword evidence="4" id="KW-1185">Reference proteome</keyword>
<dbReference type="Pfam" id="PF06161">
    <property type="entry name" value="DUF975"/>
    <property type="match status" value="1"/>
</dbReference>
<evidence type="ECO:0000313" key="4">
    <source>
        <dbReference type="Proteomes" id="UP001597497"/>
    </source>
</evidence>
<sequence>MDDREEHNRDHHEKNHFRQNGDKRGIPNSENYREMAQHRLKGMWTKAVLAGLVYGLLVSIPNYIPNIDDPISIVLSIFLTGPLFYGLSLFFLSFARGKDTAYSQLFKGFEQPLKSFLLYVMQTVLTLLWTMLLIVPGIIAWLKYSMAYYLMIDHPELKPMEAIRESTRLMEGNKMRYFKLNLSFLGWYILCVLSCGIGFLWVLPYLYTTQALFYESIQKEKETGSGWLLSERDENMGPIGGEPGNPSV</sequence>
<protein>
    <submittedName>
        <fullName evidence="3">DUF975 family protein</fullName>
    </submittedName>
</protein>
<feature type="region of interest" description="Disordered" evidence="1">
    <location>
        <begin position="1"/>
        <end position="29"/>
    </location>
</feature>
<feature type="compositionally biased region" description="Basic and acidic residues" evidence="1">
    <location>
        <begin position="19"/>
        <end position="29"/>
    </location>
</feature>
<keyword evidence="2" id="KW-1133">Transmembrane helix</keyword>
<name>A0ABW5R6D1_9BACL</name>